<keyword evidence="1" id="KW-0472">Membrane</keyword>
<dbReference type="Proteomes" id="UP000249146">
    <property type="component" value="Unassembled WGS sequence"/>
</dbReference>
<comment type="caution">
    <text evidence="2">The sequence shown here is derived from an EMBL/GenBank/DDBJ whole genome shotgun (WGS) entry which is preliminary data.</text>
</comment>
<evidence type="ECO:0000256" key="1">
    <source>
        <dbReference type="SAM" id="Phobius"/>
    </source>
</evidence>
<keyword evidence="1" id="KW-0812">Transmembrane</keyword>
<proteinExistence type="predicted"/>
<name>A0A328EJC8_9CHLR</name>
<accession>A0A328EJC8</accession>
<dbReference type="EMBL" id="QGLC01000025">
    <property type="protein sequence ID" value="RAL68845.1"/>
    <property type="molecule type" value="Genomic_DNA"/>
</dbReference>
<evidence type="ECO:0000313" key="2">
    <source>
        <dbReference type="EMBL" id="RAL68845.1"/>
    </source>
</evidence>
<evidence type="ECO:0000313" key="5">
    <source>
        <dbReference type="Proteomes" id="UP000249146"/>
    </source>
</evidence>
<sequence length="66" mass="7218">MKLTKNLAIALETVGSCITLAGVVTEWATRADYGYCIITGGALVVTFGGMIFAKCMKRNWRDEDKD</sequence>
<reference evidence="4 5" key="1">
    <citation type="submission" date="2018-05" db="EMBL/GenBank/DDBJ databases">
        <title>Draft genome sequences of Dehalococcoides mccartyi strains RC and KS.</title>
        <authorList>
            <person name="Higgins S.A."/>
            <person name="Padilla-Crespo E."/>
            <person name="Loeffler F.E."/>
        </authorList>
    </citation>
    <scope>NUCLEOTIDE SEQUENCE [LARGE SCALE GENOMIC DNA]</scope>
    <source>
        <strain evidence="3 4">KS</strain>
        <strain evidence="2 5">RC</strain>
    </source>
</reference>
<dbReference type="Proteomes" id="UP000248786">
    <property type="component" value="Unassembled WGS sequence"/>
</dbReference>
<evidence type="ECO:0000313" key="4">
    <source>
        <dbReference type="Proteomes" id="UP000248786"/>
    </source>
</evidence>
<keyword evidence="1" id="KW-1133">Transmembrane helix</keyword>
<evidence type="ECO:0000313" key="3">
    <source>
        <dbReference type="EMBL" id="RAL70054.1"/>
    </source>
</evidence>
<protein>
    <submittedName>
        <fullName evidence="2">Putative PAS/PAC sensor protein</fullName>
    </submittedName>
</protein>
<organism evidence="2 5">
    <name type="scientific">Dehalococcoides mccartyi</name>
    <dbReference type="NCBI Taxonomy" id="61435"/>
    <lineage>
        <taxon>Bacteria</taxon>
        <taxon>Bacillati</taxon>
        <taxon>Chloroflexota</taxon>
        <taxon>Dehalococcoidia</taxon>
        <taxon>Dehalococcoidales</taxon>
        <taxon>Dehalococcoidaceae</taxon>
        <taxon>Dehalococcoides</taxon>
    </lineage>
</organism>
<feature type="transmembrane region" description="Helical" evidence="1">
    <location>
        <begin position="7"/>
        <end position="27"/>
    </location>
</feature>
<dbReference type="AlphaFoldDB" id="A0A328EJC8"/>
<dbReference type="EMBL" id="QGLD01000018">
    <property type="protein sequence ID" value="RAL70054.1"/>
    <property type="molecule type" value="Genomic_DNA"/>
</dbReference>
<gene>
    <name evidence="3" type="ORF">C1G86_1581</name>
    <name evidence="2" type="ORF">C1G87_1614</name>
</gene>
<feature type="transmembrane region" description="Helical" evidence="1">
    <location>
        <begin position="33"/>
        <end position="53"/>
    </location>
</feature>